<reference evidence="2 3" key="1">
    <citation type="submission" date="2015-12" db="EMBL/GenBank/DDBJ databases">
        <authorList>
            <person name="Shamseldin A."/>
            <person name="Moawad H."/>
            <person name="Abd El-Rahim W.M."/>
            <person name="Sadowsky M.J."/>
        </authorList>
    </citation>
    <scope>NUCLEOTIDE SEQUENCE [LARGE SCALE GENOMIC DNA]</scope>
    <source>
        <strain evidence="2 3">WF1</strain>
    </source>
</reference>
<dbReference type="Proteomes" id="UP000191980">
    <property type="component" value="Unassembled WGS sequence"/>
</dbReference>
<dbReference type="Pfam" id="PF18423">
    <property type="entry name" value="zf_CopZ"/>
    <property type="match status" value="1"/>
</dbReference>
<dbReference type="InterPro" id="IPR041854">
    <property type="entry name" value="BFD-like_2Fe2S-bd_dom_sf"/>
</dbReference>
<evidence type="ECO:0000259" key="1">
    <source>
        <dbReference type="Pfam" id="PF18423"/>
    </source>
</evidence>
<dbReference type="EMBL" id="LPUF01000002">
    <property type="protein sequence ID" value="OQK16042.1"/>
    <property type="molecule type" value="Genomic_DNA"/>
</dbReference>
<proteinExistence type="predicted"/>
<dbReference type="InterPro" id="IPR040890">
    <property type="entry name" value="Znf_CopZ"/>
</dbReference>
<keyword evidence="3" id="KW-1185">Reference proteome</keyword>
<dbReference type="RefSeq" id="WP_143735967.1">
    <property type="nucleotide sequence ID" value="NZ_LPUF01000002.1"/>
</dbReference>
<accession>A0A1V8M3D1</accession>
<dbReference type="CDD" id="cd10141">
    <property type="entry name" value="CopZ-like_Fer2_BFD-like"/>
    <property type="match status" value="1"/>
</dbReference>
<feature type="domain" description="CopZ zinc binding" evidence="1">
    <location>
        <begin position="16"/>
        <end position="69"/>
    </location>
</feature>
<dbReference type="Gene3D" id="2.20.25.270">
    <property type="match status" value="1"/>
</dbReference>
<dbReference type="Gene3D" id="1.10.10.1100">
    <property type="entry name" value="BFD-like [2Fe-2S]-binding domain"/>
    <property type="match status" value="1"/>
</dbReference>
<dbReference type="STRING" id="1420851.AU255_13085"/>
<sequence length="152" mass="16884">MSDCCAKKSETTHSYACPECHQFGKSISLKTLYHNVRFPENQQILADSYFYCANKSCAVAYFSISGKILAQYLLSSAQAQAIEADKLCYCFDISAAQYRSALKDNIAERVKNFVIEQTKTGLCACEIRNPSGQCCLAKFKQIDKKVTGNASE</sequence>
<evidence type="ECO:0000313" key="3">
    <source>
        <dbReference type="Proteomes" id="UP000191980"/>
    </source>
</evidence>
<gene>
    <name evidence="2" type="ORF">AU255_13085</name>
</gene>
<dbReference type="AlphaFoldDB" id="A0A1V8M3D1"/>
<name>A0A1V8M3D1_9GAMM</name>
<organism evidence="2 3">
    <name type="scientific">Methyloprofundus sedimenti</name>
    <dbReference type="NCBI Taxonomy" id="1420851"/>
    <lineage>
        <taxon>Bacteria</taxon>
        <taxon>Pseudomonadati</taxon>
        <taxon>Pseudomonadota</taxon>
        <taxon>Gammaproteobacteria</taxon>
        <taxon>Methylococcales</taxon>
        <taxon>Methylococcaceae</taxon>
        <taxon>Methyloprofundus</taxon>
    </lineage>
</organism>
<evidence type="ECO:0000313" key="2">
    <source>
        <dbReference type="EMBL" id="OQK16042.1"/>
    </source>
</evidence>
<dbReference type="OrthoDB" id="9204577at2"/>
<dbReference type="NCBIfam" id="NF047645">
    <property type="entry name" value="CopZ_Nterm_CC"/>
    <property type="match status" value="1"/>
</dbReference>
<comment type="caution">
    <text evidence="2">The sequence shown here is derived from an EMBL/GenBank/DDBJ whole genome shotgun (WGS) entry which is preliminary data.</text>
</comment>
<protein>
    <recommendedName>
        <fullName evidence="1">CopZ zinc binding domain-containing protein</fullName>
    </recommendedName>
</protein>